<dbReference type="PANTHER" id="PTHR10030">
    <property type="entry name" value="ALPHA-L-FUCOSIDASE"/>
    <property type="match status" value="1"/>
</dbReference>
<reference evidence="9 10" key="1">
    <citation type="submission" date="2017-07" db="EMBL/GenBank/DDBJ databases">
        <title>Draft whole genome sequences of clinical Proprionibacteriaceae strains.</title>
        <authorList>
            <person name="Bernier A.-M."/>
            <person name="Bernard K."/>
            <person name="Domingo M.-C."/>
        </authorList>
    </citation>
    <scope>NUCLEOTIDE SEQUENCE [LARGE SCALE GENOMIC DNA]</scope>
    <source>
        <strain evidence="9 10">NML 030167</strain>
    </source>
</reference>
<sequence length="482" mass="54136">MTTTSPWQNRQRSDRAPVPLRHGSQVSKREDEAMQRFRRYGLGQFIHFGLYSILGNEYQGVSARDGAPASEWIRAWRGPSAPDGWTAIYDRLNEQFDPTELDARQWARQAKQLGARYVIFTTKHHDGFALWPTAHSDYSIANSPAAGRDLVAEVVDAYTAEGIDVFLYFSVLDWHHPGYSDQVPTDDAGRAAWQEFLSYTRGQLLELLDRYPAARGLWFDGTWGKAWIASHEFTYELERELRERRPGLIIGSRFRNDEHGARHFDSNGALLGDYEQGWERKLPADHAMLAGNDWDCVMTIGPNGWGWTRDTGDDYLKTTDDLIELLMRCRSMDGNLVINFGPDGAGRMTAHEGQIATELGAWVAAHAAAIHDAGHVDLDPTGMGWLTGTDDRIFLTVLNRPVTGIARLRFPGDAERVPTAARILDSGRELELRRTDLGLDLDDASYVDVRIPAGLVTERAFVIELELGAPDAPARRREAARM</sequence>
<feature type="domain" description="Glycoside hydrolase family 29 N-terminal" evidence="8">
    <location>
        <begin position="27"/>
        <end position="366"/>
    </location>
</feature>
<evidence type="ECO:0000256" key="5">
    <source>
        <dbReference type="ARBA" id="ARBA00022801"/>
    </source>
</evidence>
<dbReference type="Pfam" id="PF01120">
    <property type="entry name" value="Alpha_L_fucos"/>
    <property type="match status" value="1"/>
</dbReference>
<evidence type="ECO:0000256" key="4">
    <source>
        <dbReference type="ARBA" id="ARBA00022729"/>
    </source>
</evidence>
<dbReference type="InterPro" id="IPR017853">
    <property type="entry name" value="GH"/>
</dbReference>
<dbReference type="InterPro" id="IPR016286">
    <property type="entry name" value="FUC_metazoa-typ"/>
</dbReference>
<keyword evidence="10" id="KW-1185">Reference proteome</keyword>
<dbReference type="EMBL" id="NMVO01000018">
    <property type="protein sequence ID" value="OYO08767.1"/>
    <property type="molecule type" value="Genomic_DNA"/>
</dbReference>
<keyword evidence="6" id="KW-0326">Glycosidase</keyword>
<dbReference type="GO" id="GO:0004560">
    <property type="term" value="F:alpha-L-fucosidase activity"/>
    <property type="evidence" value="ECO:0007669"/>
    <property type="project" value="InterPro"/>
</dbReference>
<proteinExistence type="inferred from homology"/>
<accession>A0A255FYK5</accession>
<organism evidence="9 10">
    <name type="scientific">Enemella evansiae</name>
    <dbReference type="NCBI Taxonomy" id="2016499"/>
    <lineage>
        <taxon>Bacteria</taxon>
        <taxon>Bacillati</taxon>
        <taxon>Actinomycetota</taxon>
        <taxon>Actinomycetes</taxon>
        <taxon>Propionibacteriales</taxon>
        <taxon>Propionibacteriaceae</taxon>
        <taxon>Enemella</taxon>
    </lineage>
</organism>
<evidence type="ECO:0000313" key="10">
    <source>
        <dbReference type="Proteomes" id="UP000215896"/>
    </source>
</evidence>
<comment type="function">
    <text evidence="1">Alpha-L-fucosidase is responsible for hydrolyzing the alpha-1,6-linked fucose joined to the reducing-end N-acetylglucosamine of the carbohydrate moieties of glycoproteins.</text>
</comment>
<dbReference type="GO" id="GO:0005764">
    <property type="term" value="C:lysosome"/>
    <property type="evidence" value="ECO:0007669"/>
    <property type="project" value="TreeGrafter"/>
</dbReference>
<dbReference type="Gene3D" id="3.20.20.80">
    <property type="entry name" value="Glycosidases"/>
    <property type="match status" value="1"/>
</dbReference>
<dbReference type="Proteomes" id="UP000215896">
    <property type="component" value="Unassembled WGS sequence"/>
</dbReference>
<feature type="region of interest" description="Disordered" evidence="7">
    <location>
        <begin position="1"/>
        <end position="28"/>
    </location>
</feature>
<comment type="caution">
    <text evidence="9">The sequence shown here is derived from an EMBL/GenBank/DDBJ whole genome shotgun (WGS) entry which is preliminary data.</text>
</comment>
<dbReference type="PRINTS" id="PR00741">
    <property type="entry name" value="GLHYDRLASE29"/>
</dbReference>
<keyword evidence="4" id="KW-0732">Signal</keyword>
<dbReference type="SMART" id="SM00812">
    <property type="entry name" value="Alpha_L_fucos"/>
    <property type="match status" value="1"/>
</dbReference>
<dbReference type="PIRSF" id="PIRSF001092">
    <property type="entry name" value="Alpha-L-fucosidase"/>
    <property type="match status" value="1"/>
</dbReference>
<dbReference type="EC" id="3.2.1.51" evidence="3"/>
<dbReference type="SUPFAM" id="SSF51445">
    <property type="entry name" value="(Trans)glycosidases"/>
    <property type="match status" value="1"/>
</dbReference>
<dbReference type="PANTHER" id="PTHR10030:SF37">
    <property type="entry name" value="ALPHA-L-FUCOSIDASE-RELATED"/>
    <property type="match status" value="1"/>
</dbReference>
<evidence type="ECO:0000256" key="7">
    <source>
        <dbReference type="SAM" id="MobiDB-lite"/>
    </source>
</evidence>
<feature type="compositionally biased region" description="Polar residues" evidence="7">
    <location>
        <begin position="1"/>
        <end position="10"/>
    </location>
</feature>
<protein>
    <recommendedName>
        <fullName evidence="3">alpha-L-fucosidase</fullName>
        <ecNumber evidence="3">3.2.1.51</ecNumber>
    </recommendedName>
</protein>
<keyword evidence="5" id="KW-0378">Hydrolase</keyword>
<dbReference type="GO" id="GO:0006004">
    <property type="term" value="P:fucose metabolic process"/>
    <property type="evidence" value="ECO:0007669"/>
    <property type="project" value="InterPro"/>
</dbReference>
<dbReference type="InterPro" id="IPR013780">
    <property type="entry name" value="Glyco_hydro_b"/>
</dbReference>
<evidence type="ECO:0000256" key="2">
    <source>
        <dbReference type="ARBA" id="ARBA00007951"/>
    </source>
</evidence>
<evidence type="ECO:0000256" key="6">
    <source>
        <dbReference type="ARBA" id="ARBA00023295"/>
    </source>
</evidence>
<dbReference type="InterPro" id="IPR057739">
    <property type="entry name" value="Glyco_hydro_29_N"/>
</dbReference>
<name>A0A255FYK5_9ACTN</name>
<evidence type="ECO:0000256" key="3">
    <source>
        <dbReference type="ARBA" id="ARBA00012662"/>
    </source>
</evidence>
<comment type="similarity">
    <text evidence="2">Belongs to the glycosyl hydrolase 29 family.</text>
</comment>
<evidence type="ECO:0000259" key="8">
    <source>
        <dbReference type="Pfam" id="PF01120"/>
    </source>
</evidence>
<evidence type="ECO:0000313" key="9">
    <source>
        <dbReference type="EMBL" id="OYO08767.1"/>
    </source>
</evidence>
<evidence type="ECO:0000256" key="1">
    <source>
        <dbReference type="ARBA" id="ARBA00004071"/>
    </source>
</evidence>
<dbReference type="InterPro" id="IPR000933">
    <property type="entry name" value="Glyco_hydro_29"/>
</dbReference>
<dbReference type="Gene3D" id="2.60.40.1180">
    <property type="entry name" value="Golgi alpha-mannosidase II"/>
    <property type="match status" value="1"/>
</dbReference>
<gene>
    <name evidence="9" type="ORF">CGZ94_19880</name>
</gene>
<dbReference type="AlphaFoldDB" id="A0A255FYK5"/>
<dbReference type="OrthoDB" id="5526311at2"/>
<dbReference type="GO" id="GO:0016139">
    <property type="term" value="P:glycoside catabolic process"/>
    <property type="evidence" value="ECO:0007669"/>
    <property type="project" value="TreeGrafter"/>
</dbReference>
<dbReference type="RefSeq" id="WP_094406981.1">
    <property type="nucleotide sequence ID" value="NZ_NMVO01000018.1"/>
</dbReference>